<dbReference type="PANTHER" id="PTHR39321">
    <property type="entry name" value="NICOTINATE-NUCLEOTIDE ADENYLYLTRANSFERASE-RELATED"/>
    <property type="match status" value="1"/>
</dbReference>
<dbReference type="NCBIfam" id="NF000840">
    <property type="entry name" value="PRK00071.1-3"/>
    <property type="match status" value="1"/>
</dbReference>
<dbReference type="CDD" id="cd02165">
    <property type="entry name" value="NMNAT"/>
    <property type="match status" value="1"/>
</dbReference>
<proteinExistence type="inferred from homology"/>
<dbReference type="NCBIfam" id="TIGR00482">
    <property type="entry name" value="nicotinate (nicotinamide) nucleotide adenylyltransferase"/>
    <property type="match status" value="1"/>
</dbReference>
<evidence type="ECO:0000256" key="10">
    <source>
        <dbReference type="HAMAP-Rule" id="MF_00244"/>
    </source>
</evidence>
<dbReference type="GO" id="GO:0004515">
    <property type="term" value="F:nicotinate-nucleotide adenylyltransferase activity"/>
    <property type="evidence" value="ECO:0007669"/>
    <property type="project" value="UniProtKB-UniRule"/>
</dbReference>
<evidence type="ECO:0000256" key="4">
    <source>
        <dbReference type="ARBA" id="ARBA00022679"/>
    </source>
</evidence>
<dbReference type="InterPro" id="IPR004821">
    <property type="entry name" value="Cyt_trans-like"/>
</dbReference>
<dbReference type="PANTHER" id="PTHR39321:SF3">
    <property type="entry name" value="PHOSPHOPANTETHEINE ADENYLYLTRANSFERASE"/>
    <property type="match status" value="1"/>
</dbReference>
<organism evidence="12 13">
    <name type="scientific">Candidatus Allocopromorpha excrementigallinarum</name>
    <dbReference type="NCBI Taxonomy" id="2840742"/>
    <lineage>
        <taxon>Bacteria</taxon>
        <taxon>Bacillati</taxon>
        <taxon>Bacillota</taxon>
        <taxon>Clostridia</taxon>
        <taxon>Eubacteriales</taxon>
        <taxon>Eubacteriaceae</taxon>
        <taxon>Eubacteriaceae incertae sedis</taxon>
        <taxon>Candidatus Allocopromorpha</taxon>
    </lineage>
</organism>
<evidence type="ECO:0000256" key="3">
    <source>
        <dbReference type="ARBA" id="ARBA00022642"/>
    </source>
</evidence>
<dbReference type="AlphaFoldDB" id="A0A9D1I0S8"/>
<dbReference type="InterPro" id="IPR005248">
    <property type="entry name" value="NadD/NMNAT"/>
</dbReference>
<evidence type="ECO:0000256" key="6">
    <source>
        <dbReference type="ARBA" id="ARBA00022741"/>
    </source>
</evidence>
<evidence type="ECO:0000256" key="1">
    <source>
        <dbReference type="ARBA" id="ARBA00002324"/>
    </source>
</evidence>
<comment type="function">
    <text evidence="1 10">Catalyzes the reversible adenylation of nicotinate mononucleotide (NaMN) to nicotinic acid adenine dinucleotide (NaAD).</text>
</comment>
<name>A0A9D1I0S8_9FIRM</name>
<evidence type="ECO:0000256" key="9">
    <source>
        <dbReference type="ARBA" id="ARBA00048721"/>
    </source>
</evidence>
<reference evidence="12" key="2">
    <citation type="journal article" date="2021" name="PeerJ">
        <title>Extensive microbial diversity within the chicken gut microbiome revealed by metagenomics and culture.</title>
        <authorList>
            <person name="Gilroy R."/>
            <person name="Ravi A."/>
            <person name="Getino M."/>
            <person name="Pursley I."/>
            <person name="Horton D.L."/>
            <person name="Alikhan N.F."/>
            <person name="Baker D."/>
            <person name="Gharbi K."/>
            <person name="Hall N."/>
            <person name="Watson M."/>
            <person name="Adriaenssens E.M."/>
            <person name="Foster-Nyarko E."/>
            <person name="Jarju S."/>
            <person name="Secka A."/>
            <person name="Antonio M."/>
            <person name="Oren A."/>
            <person name="Chaudhuri R.R."/>
            <person name="La Ragione R."/>
            <person name="Hildebrand F."/>
            <person name="Pallen M.J."/>
        </authorList>
    </citation>
    <scope>NUCLEOTIDE SEQUENCE</scope>
    <source>
        <strain evidence="12">ChiHcec3-6078</strain>
    </source>
</reference>
<dbReference type="Pfam" id="PF01467">
    <property type="entry name" value="CTP_transf_like"/>
    <property type="match status" value="1"/>
</dbReference>
<comment type="catalytic activity">
    <reaction evidence="9 10">
        <text>nicotinate beta-D-ribonucleotide + ATP + H(+) = deamido-NAD(+) + diphosphate</text>
        <dbReference type="Rhea" id="RHEA:22860"/>
        <dbReference type="ChEBI" id="CHEBI:15378"/>
        <dbReference type="ChEBI" id="CHEBI:30616"/>
        <dbReference type="ChEBI" id="CHEBI:33019"/>
        <dbReference type="ChEBI" id="CHEBI:57502"/>
        <dbReference type="ChEBI" id="CHEBI:58437"/>
        <dbReference type="EC" id="2.7.7.18"/>
    </reaction>
</comment>
<comment type="pathway">
    <text evidence="2 10">Cofactor biosynthesis; NAD(+) biosynthesis; deamido-NAD(+) from nicotinate D-ribonucleotide: step 1/1.</text>
</comment>
<comment type="caution">
    <text evidence="12">The sequence shown here is derived from an EMBL/GenBank/DDBJ whole genome shotgun (WGS) entry which is preliminary data.</text>
</comment>
<evidence type="ECO:0000256" key="5">
    <source>
        <dbReference type="ARBA" id="ARBA00022695"/>
    </source>
</evidence>
<evidence type="ECO:0000256" key="2">
    <source>
        <dbReference type="ARBA" id="ARBA00005019"/>
    </source>
</evidence>
<dbReference type="Proteomes" id="UP000824090">
    <property type="component" value="Unassembled WGS sequence"/>
</dbReference>
<keyword evidence="4 10" id="KW-0808">Transferase</keyword>
<dbReference type="EC" id="2.7.7.18" evidence="10"/>
<keyword evidence="8 10" id="KW-0520">NAD</keyword>
<accession>A0A9D1I0S8</accession>
<protein>
    <recommendedName>
        <fullName evidence="10">Probable nicotinate-nucleotide adenylyltransferase</fullName>
        <ecNumber evidence="10">2.7.7.18</ecNumber>
    </recommendedName>
    <alternativeName>
        <fullName evidence="10">Deamido-NAD(+) diphosphorylase</fullName>
    </alternativeName>
    <alternativeName>
        <fullName evidence="10">Deamido-NAD(+) pyrophosphorylase</fullName>
    </alternativeName>
    <alternativeName>
        <fullName evidence="10">Nicotinate mononucleotide adenylyltransferase</fullName>
        <shortName evidence="10">NaMN adenylyltransferase</shortName>
    </alternativeName>
</protein>
<sequence length="207" mass="23558">MKNIGIFGGSFDPVHLGHMGLAEDAAGQAGLDKIIFIPAAHQPFKLDRETASGRDRLRMIELAIEERPYLEVSDCELSRKGISYTYLTLREMKEKAGKDGRIHFITGTDTFLKIETWKKAEELLAEYSYIVGSRPGYKKEELISCIERIKAAYNTEVRVIHNVELNISSTEIRRRMEEGRSAEDLIPGPVEQYIREKGLYGSRKYAE</sequence>
<keyword evidence="6 10" id="KW-0547">Nucleotide-binding</keyword>
<keyword evidence="7 10" id="KW-0067">ATP-binding</keyword>
<dbReference type="SUPFAM" id="SSF52374">
    <property type="entry name" value="Nucleotidylyl transferase"/>
    <property type="match status" value="1"/>
</dbReference>
<evidence type="ECO:0000313" key="13">
    <source>
        <dbReference type="Proteomes" id="UP000824090"/>
    </source>
</evidence>
<dbReference type="Gene3D" id="3.40.50.620">
    <property type="entry name" value="HUPs"/>
    <property type="match status" value="1"/>
</dbReference>
<dbReference type="InterPro" id="IPR014729">
    <property type="entry name" value="Rossmann-like_a/b/a_fold"/>
</dbReference>
<evidence type="ECO:0000256" key="7">
    <source>
        <dbReference type="ARBA" id="ARBA00022840"/>
    </source>
</evidence>
<dbReference type="EMBL" id="DVMP01000117">
    <property type="protein sequence ID" value="HIU26081.1"/>
    <property type="molecule type" value="Genomic_DNA"/>
</dbReference>
<reference evidence="12" key="1">
    <citation type="submission" date="2020-10" db="EMBL/GenBank/DDBJ databases">
        <authorList>
            <person name="Gilroy R."/>
        </authorList>
    </citation>
    <scope>NUCLEOTIDE SEQUENCE</scope>
    <source>
        <strain evidence="12">ChiHcec3-6078</strain>
    </source>
</reference>
<comment type="similarity">
    <text evidence="10">Belongs to the NadD family.</text>
</comment>
<feature type="domain" description="Cytidyltransferase-like" evidence="11">
    <location>
        <begin position="6"/>
        <end position="175"/>
    </location>
</feature>
<dbReference type="NCBIfam" id="TIGR00125">
    <property type="entry name" value="cyt_tran_rel"/>
    <property type="match status" value="1"/>
</dbReference>
<dbReference type="GO" id="GO:0009435">
    <property type="term" value="P:NAD+ biosynthetic process"/>
    <property type="evidence" value="ECO:0007669"/>
    <property type="project" value="UniProtKB-UniRule"/>
</dbReference>
<gene>
    <name evidence="10" type="primary">nadD</name>
    <name evidence="12" type="ORF">IAC50_06295</name>
</gene>
<evidence type="ECO:0000313" key="12">
    <source>
        <dbReference type="EMBL" id="HIU26081.1"/>
    </source>
</evidence>
<keyword evidence="3 10" id="KW-0662">Pyridine nucleotide biosynthesis</keyword>
<dbReference type="GO" id="GO:0005524">
    <property type="term" value="F:ATP binding"/>
    <property type="evidence" value="ECO:0007669"/>
    <property type="project" value="UniProtKB-KW"/>
</dbReference>
<evidence type="ECO:0000259" key="11">
    <source>
        <dbReference type="Pfam" id="PF01467"/>
    </source>
</evidence>
<dbReference type="HAMAP" id="MF_00244">
    <property type="entry name" value="NaMN_adenylyltr"/>
    <property type="match status" value="1"/>
</dbReference>
<evidence type="ECO:0000256" key="8">
    <source>
        <dbReference type="ARBA" id="ARBA00023027"/>
    </source>
</evidence>
<keyword evidence="5 10" id="KW-0548">Nucleotidyltransferase</keyword>